<feature type="non-terminal residue" evidence="2">
    <location>
        <position position="1"/>
    </location>
</feature>
<feature type="region of interest" description="Disordered" evidence="1">
    <location>
        <begin position="505"/>
        <end position="528"/>
    </location>
</feature>
<organism evidence="2 3">
    <name type="scientific">Mycena chlorophos</name>
    <name type="common">Agaric fungus</name>
    <name type="synonym">Agaricus chlorophos</name>
    <dbReference type="NCBI Taxonomy" id="658473"/>
    <lineage>
        <taxon>Eukaryota</taxon>
        <taxon>Fungi</taxon>
        <taxon>Dikarya</taxon>
        <taxon>Basidiomycota</taxon>
        <taxon>Agaricomycotina</taxon>
        <taxon>Agaricomycetes</taxon>
        <taxon>Agaricomycetidae</taxon>
        <taxon>Agaricales</taxon>
        <taxon>Marasmiineae</taxon>
        <taxon>Mycenaceae</taxon>
        <taxon>Mycena</taxon>
    </lineage>
</organism>
<keyword evidence="3" id="KW-1185">Reference proteome</keyword>
<name>A0ABQ0KUK9_MYCCL</name>
<feature type="non-terminal residue" evidence="2">
    <location>
        <position position="1173"/>
    </location>
</feature>
<dbReference type="PANTHER" id="PTHR31912:SF34">
    <property type="entry name" value="NOTOCHORD-RELATED PROTEIN"/>
    <property type="match status" value="1"/>
</dbReference>
<feature type="region of interest" description="Disordered" evidence="1">
    <location>
        <begin position="77"/>
        <end position="103"/>
    </location>
</feature>
<gene>
    <name evidence="2" type="ORF">MCHLO_00275</name>
</gene>
<protein>
    <submittedName>
        <fullName evidence="2">Uncharacterized protein</fullName>
    </submittedName>
</protein>
<reference evidence="2" key="1">
    <citation type="submission" date="2014-09" db="EMBL/GenBank/DDBJ databases">
        <title>Genome sequence of the luminous mushroom Mycena chlorophos for searching fungal bioluminescence genes.</title>
        <authorList>
            <person name="Tanaka Y."/>
            <person name="Kasuga D."/>
            <person name="Oba Y."/>
            <person name="Hase S."/>
            <person name="Sato K."/>
            <person name="Oba Y."/>
            <person name="Sakakibara Y."/>
        </authorList>
    </citation>
    <scope>NUCLEOTIDE SEQUENCE</scope>
</reference>
<sequence length="1173" mass="132809">MRKAELASEFEEHPDTRERVRCRICKGPDPNNPDAGEYMLRTSADAHLQSSKHSDSIAARAMEAEQTELRREQLRRTYAGPDMRANLPGPSSPSNIRPGMSFAPPPFPHQDFSPPPMDVDDAPQMDEIEAEREHLAEQLLQLLWQAEELDEFGDPDDDDATAPKSGQDEGKSYSFSHFFALTSVPELEDFIEDTEFETNDPLYSPYPNRITMLLDIIDNLGRLRLSNNHMKMILWLLKQCGVRNVPSIYQLRNVQTHLRKLCGDEPTPYTSTVGNRFFVNDIRKSIARDFANPQVAKHLNFYPEETSGPISETWQAERWTTEFKPSDLTPMFARGLQHFYIDEVAVLDDGTYVMPFALVQRNGELQADCRKVFAGPAGWRIDSNGEKLSLPTTRFRYTYEDLIARVGDRLEWADPDSVPSMPNPLRTLANGDELYVCMVPLWADDVSGNKSKQYNKHMNVYMVNSNLPGRLLQQEYFVRFVSTSPHASSPEQFAALKEQIQSTHTNPIRSDNPQQSEEASHMGGNANKKCRRCKVGGAHDVTESDEGYHELYSVGDARTAEQTIQTLHDQIELAFLGVKTAVENLQRATGIKDKVAQYWIDILLEKSSRMKVAGPGRTPEDIANELRAWLADQPGDKMNPLLAITGGLDPHRDTPVEILHTILLGIMKYVWYMLHSSWSEKERETFVIRLQSTDIDGLEIPPIRAAYMMQYRNNLIGKHFKSLMQTMVFHVHDLVSPERFKLVKSVCDLSAVLWITEIDNMKTYLEDLEILVANVLDALGDTDPAKIINKMKLHLLPHLPDDVRRFGPAVRNSTEVHEAYNAVFRMCSILSNHQAPSRDIALKFASMDRLKHVLSGGYWQEGGEWVQAGAKVLEVLQTMPIIQRHLGWVPPRKLVTGAIRRAAKSKSLLLQWNETKLLSARRLSVLNAHPINQLTWHSGVAVTAESGDPCKIGSWICVAEREQNTVLYGRVAQLLSSEDGSLGLVVVEEFLIPERLHSDYGMPVFHRPDDARQAHFVAPTTNVLFRLSAQHDCRLAGCQPGAMQAVIQERQVTAKTIKLIQHADDDHFIMNMAAIHNAARLRRTLTRAHIVPRPLYSDRKARHIEIAATLRLTQTAKRATTQEKRRATLARKLAQLESGEAEEDPDSEEEQLPPESEGEDEDRNEPEEEDQEP</sequence>
<evidence type="ECO:0000313" key="2">
    <source>
        <dbReference type="EMBL" id="GAT42563.1"/>
    </source>
</evidence>
<evidence type="ECO:0000256" key="1">
    <source>
        <dbReference type="SAM" id="MobiDB-lite"/>
    </source>
</evidence>
<dbReference type="EMBL" id="DF838086">
    <property type="protein sequence ID" value="GAT42563.1"/>
    <property type="molecule type" value="Genomic_DNA"/>
</dbReference>
<accession>A0ABQ0KUK9</accession>
<proteinExistence type="predicted"/>
<feature type="region of interest" description="Disordered" evidence="1">
    <location>
        <begin position="1117"/>
        <end position="1173"/>
    </location>
</feature>
<dbReference type="Proteomes" id="UP000815677">
    <property type="component" value="Unassembled WGS sequence"/>
</dbReference>
<dbReference type="PANTHER" id="PTHR31912">
    <property type="entry name" value="IP13529P"/>
    <property type="match status" value="1"/>
</dbReference>
<feature type="compositionally biased region" description="Polar residues" evidence="1">
    <location>
        <begin position="505"/>
        <end position="517"/>
    </location>
</feature>
<evidence type="ECO:0000313" key="3">
    <source>
        <dbReference type="Proteomes" id="UP000815677"/>
    </source>
</evidence>
<feature type="compositionally biased region" description="Acidic residues" evidence="1">
    <location>
        <begin position="1139"/>
        <end position="1173"/>
    </location>
</feature>